<dbReference type="Proteomes" id="UP001161247">
    <property type="component" value="Chromosome 6"/>
</dbReference>
<dbReference type="SUPFAM" id="SSF81383">
    <property type="entry name" value="F-box domain"/>
    <property type="match status" value="1"/>
</dbReference>
<dbReference type="Pfam" id="PF00646">
    <property type="entry name" value="F-box"/>
    <property type="match status" value="1"/>
</dbReference>
<dbReference type="InterPro" id="IPR001810">
    <property type="entry name" value="F-box_dom"/>
</dbReference>
<dbReference type="Gene3D" id="1.20.1280.50">
    <property type="match status" value="1"/>
</dbReference>
<evidence type="ECO:0000313" key="3">
    <source>
        <dbReference type="Proteomes" id="UP001161247"/>
    </source>
</evidence>
<dbReference type="CDD" id="cd22157">
    <property type="entry name" value="F-box_AtFBW1-like"/>
    <property type="match status" value="1"/>
</dbReference>
<dbReference type="PANTHER" id="PTHR31672">
    <property type="entry name" value="BNACNNG10540D PROTEIN"/>
    <property type="match status" value="1"/>
</dbReference>
<dbReference type="InterPro" id="IPR036047">
    <property type="entry name" value="F-box-like_dom_sf"/>
</dbReference>
<keyword evidence="3" id="KW-1185">Reference proteome</keyword>
<organism evidence="2 3">
    <name type="scientific">Oldenlandia corymbosa var. corymbosa</name>
    <dbReference type="NCBI Taxonomy" id="529605"/>
    <lineage>
        <taxon>Eukaryota</taxon>
        <taxon>Viridiplantae</taxon>
        <taxon>Streptophyta</taxon>
        <taxon>Embryophyta</taxon>
        <taxon>Tracheophyta</taxon>
        <taxon>Spermatophyta</taxon>
        <taxon>Magnoliopsida</taxon>
        <taxon>eudicotyledons</taxon>
        <taxon>Gunneridae</taxon>
        <taxon>Pentapetalae</taxon>
        <taxon>asterids</taxon>
        <taxon>lamiids</taxon>
        <taxon>Gentianales</taxon>
        <taxon>Rubiaceae</taxon>
        <taxon>Rubioideae</taxon>
        <taxon>Spermacoceae</taxon>
        <taxon>Hedyotis-Oldenlandia complex</taxon>
        <taxon>Oldenlandia</taxon>
    </lineage>
</organism>
<dbReference type="InterPro" id="IPR011043">
    <property type="entry name" value="Gal_Oxase/kelch_b-propeller"/>
</dbReference>
<dbReference type="AlphaFoldDB" id="A0AAV1DMY3"/>
<protein>
    <submittedName>
        <fullName evidence="2">OLC1v1008776C1</fullName>
    </submittedName>
</protein>
<dbReference type="InterPro" id="IPR050796">
    <property type="entry name" value="SCF_F-box_component"/>
</dbReference>
<accession>A0AAV1DMY3</accession>
<name>A0AAV1DMY3_OLDCO</name>
<evidence type="ECO:0000313" key="2">
    <source>
        <dbReference type="EMBL" id="CAI9109039.1"/>
    </source>
</evidence>
<dbReference type="SUPFAM" id="SSF50965">
    <property type="entry name" value="Galactose oxidase, central domain"/>
    <property type="match status" value="1"/>
</dbReference>
<evidence type="ECO:0000259" key="1">
    <source>
        <dbReference type="SMART" id="SM00256"/>
    </source>
</evidence>
<gene>
    <name evidence="2" type="ORF">OLC1_LOCUS17005</name>
</gene>
<dbReference type="PANTHER" id="PTHR31672:SF13">
    <property type="entry name" value="F-BOX PROTEIN CPR30-LIKE"/>
    <property type="match status" value="1"/>
</dbReference>
<dbReference type="EMBL" id="OX459123">
    <property type="protein sequence ID" value="CAI9109039.1"/>
    <property type="molecule type" value="Genomic_DNA"/>
</dbReference>
<sequence length="378" mass="42769">MEEGSKGSASVELPQDIMVDIISRLPVKSLLRFKCVCKIWNSLISKPNFVLSASSRERVVVMCSPFTRSVSAGLAMATFYSVDDKLAITKVPSPLGDFLVTYSNFACVGSYNGMVLFYANKSFRMWNPSTGRCSLFGQLNGLTNRFRESHRIISGLCFDKTSDDYKVLLVTTRRPLGVGASDTIVHVASLKKWRIQKDLLIYFDEEIDQFKELPMPEDDNGGLAYYFGLAILDGCLCLSRVAKRYEDFNRDNDDNDVFVMAEYGVKHSWTKRFTIKGLLVPLRLRTPDNLVLVSRRGHLYTYNLESKDFTSIKVTLNPLQERSYHIRHKATGESKRYNLRDNLHPRINSGPAVLDICAGPIMFTESLASVDCMKCPKR</sequence>
<feature type="domain" description="F-box" evidence="1">
    <location>
        <begin position="13"/>
        <end position="53"/>
    </location>
</feature>
<reference evidence="2" key="1">
    <citation type="submission" date="2023-03" db="EMBL/GenBank/DDBJ databases">
        <authorList>
            <person name="Julca I."/>
        </authorList>
    </citation>
    <scope>NUCLEOTIDE SEQUENCE</scope>
</reference>
<dbReference type="SMART" id="SM00256">
    <property type="entry name" value="FBOX"/>
    <property type="match status" value="1"/>
</dbReference>
<proteinExistence type="predicted"/>